<dbReference type="AlphaFoldDB" id="A0A915E0L8"/>
<dbReference type="Proteomes" id="UP000887574">
    <property type="component" value="Unplaced"/>
</dbReference>
<proteinExistence type="predicted"/>
<evidence type="ECO:0000313" key="4">
    <source>
        <dbReference type="WBParaSite" id="jg24643"/>
    </source>
</evidence>
<feature type="domain" description="MULE transposase" evidence="2">
    <location>
        <begin position="47"/>
        <end position="127"/>
    </location>
</feature>
<evidence type="ECO:0000313" key="3">
    <source>
        <dbReference type="Proteomes" id="UP000887574"/>
    </source>
</evidence>
<name>A0A915E0L8_9BILA</name>
<dbReference type="Pfam" id="PF10551">
    <property type="entry name" value="MULE"/>
    <property type="match status" value="1"/>
</dbReference>
<organism evidence="3 4">
    <name type="scientific">Ditylenchus dipsaci</name>
    <dbReference type="NCBI Taxonomy" id="166011"/>
    <lineage>
        <taxon>Eukaryota</taxon>
        <taxon>Metazoa</taxon>
        <taxon>Ecdysozoa</taxon>
        <taxon>Nematoda</taxon>
        <taxon>Chromadorea</taxon>
        <taxon>Rhabditida</taxon>
        <taxon>Tylenchina</taxon>
        <taxon>Tylenchomorpha</taxon>
        <taxon>Sphaerularioidea</taxon>
        <taxon>Anguinidae</taxon>
        <taxon>Anguininae</taxon>
        <taxon>Ditylenchus</taxon>
    </lineage>
</organism>
<evidence type="ECO:0000259" key="2">
    <source>
        <dbReference type="Pfam" id="PF10551"/>
    </source>
</evidence>
<feature type="region of interest" description="Disordered" evidence="1">
    <location>
        <begin position="273"/>
        <end position="304"/>
    </location>
</feature>
<accession>A0A915E0L8</accession>
<reference evidence="4" key="1">
    <citation type="submission" date="2022-11" db="UniProtKB">
        <authorList>
            <consortium name="WormBaseParasite"/>
        </authorList>
    </citation>
    <scope>IDENTIFICATION</scope>
</reference>
<sequence>MNIARNSLDAISDYSDSDEEIDEEMQQVAVPDAEVMPANRPITPPPFFQVYVVLAERDGYVFPVLYGLLPDKTQVTYERLFRMIKNIWPEFAPSSFSVDYEIAVINALEVVFRESEIFGCLFHLVQNLKKHLAFHHLKGRYETDADFAVKCRMITAMAFVRPDEIMPVFEELEEILLGEIDLDPILAWFKKTYVGHENRRGIMSPPLFAHSIWNVYDRTLNGDHRTNNFAEAANHRIQTELDVSHPGLWTFIKCLQSVQQGRDQKYLQWMAGKEPKGKRQSTSKLMLGSSELSRITKKEKPKNI</sequence>
<dbReference type="InterPro" id="IPR018289">
    <property type="entry name" value="MULE_transposase_dom"/>
</dbReference>
<keyword evidence="3" id="KW-1185">Reference proteome</keyword>
<dbReference type="WBParaSite" id="jg24643">
    <property type="protein sequence ID" value="jg24643"/>
    <property type="gene ID" value="jg24643"/>
</dbReference>
<protein>
    <submittedName>
        <fullName evidence="4">MULE transposase domain-containing protein</fullName>
    </submittedName>
</protein>
<feature type="compositionally biased region" description="Basic and acidic residues" evidence="1">
    <location>
        <begin position="294"/>
        <end position="304"/>
    </location>
</feature>
<evidence type="ECO:0000256" key="1">
    <source>
        <dbReference type="SAM" id="MobiDB-lite"/>
    </source>
</evidence>